<evidence type="ECO:0000256" key="1">
    <source>
        <dbReference type="SAM" id="MobiDB-lite"/>
    </source>
</evidence>
<dbReference type="PANTHER" id="PTHR23257:SF974">
    <property type="entry name" value="RECEPTOR-INTERACTING SERINE_THREONINE-PROTEIN KINASE 3"/>
    <property type="match status" value="1"/>
</dbReference>
<protein>
    <submittedName>
        <fullName evidence="3">6607_t:CDS:1</fullName>
    </submittedName>
</protein>
<comment type="caution">
    <text evidence="3">The sequence shown here is derived from an EMBL/GenBank/DDBJ whole genome shotgun (WGS) entry which is preliminary data.</text>
</comment>
<evidence type="ECO:0000259" key="2">
    <source>
        <dbReference type="PROSITE" id="PS50011"/>
    </source>
</evidence>
<evidence type="ECO:0000313" key="4">
    <source>
        <dbReference type="Proteomes" id="UP000789739"/>
    </source>
</evidence>
<reference evidence="3" key="1">
    <citation type="submission" date="2021-06" db="EMBL/GenBank/DDBJ databases">
        <authorList>
            <person name="Kallberg Y."/>
            <person name="Tangrot J."/>
            <person name="Rosling A."/>
        </authorList>
    </citation>
    <scope>NUCLEOTIDE SEQUENCE</scope>
    <source>
        <strain evidence="3">BR232B</strain>
    </source>
</reference>
<name>A0A9N9C7D6_9GLOM</name>
<dbReference type="Gene3D" id="1.10.510.10">
    <property type="entry name" value="Transferase(Phosphotransferase) domain 1"/>
    <property type="match status" value="1"/>
</dbReference>
<dbReference type="InterPro" id="IPR050167">
    <property type="entry name" value="Ser_Thr_protein_kinase"/>
</dbReference>
<feature type="compositionally biased region" description="Polar residues" evidence="1">
    <location>
        <begin position="527"/>
        <end position="547"/>
    </location>
</feature>
<dbReference type="GO" id="GO:0004672">
    <property type="term" value="F:protein kinase activity"/>
    <property type="evidence" value="ECO:0007669"/>
    <property type="project" value="InterPro"/>
</dbReference>
<feature type="region of interest" description="Disordered" evidence="1">
    <location>
        <begin position="510"/>
        <end position="574"/>
    </location>
</feature>
<dbReference type="Pfam" id="PF07714">
    <property type="entry name" value="PK_Tyr_Ser-Thr"/>
    <property type="match status" value="1"/>
</dbReference>
<dbReference type="PROSITE" id="PS50011">
    <property type="entry name" value="PROTEIN_KINASE_DOM"/>
    <property type="match status" value="1"/>
</dbReference>
<sequence>MSNNNINNSHNRNINNSNNRNINNSNNRNINNSNNSNINNSNNRNINNRNINNSNINNSNNNDNNISITTRQSEDIIDLEDYYRRRSIRSENKDAFDIDNMACSKCGYKRTSLWCNDCERRSFKLSFSTWTSGSELVDKFIQDIQINAQSCTQYIEWIPFDRLTIINYVASGGSARTFLANWKDGPMWKFDKKTGKRVRSGSRNVIVKQIKNGVELTSEYLNELKSYFKCVSWDDHLLHYFGITRDPSTKEYAVVVEYAKLGSLRDYLYKDTNLTWSRRLSILNEIALGLYNIHAKNVIHGDIHSGNVLVYDSKKSRKGNDDVYTVIADLRLSRSILRSSFSLDEVYGILPYIAPEILVGGDQTISSDIYSFGHIMYVLSTGRQPFADYLYDKNRLAFSICGGLRPNIPADTPADYAILMRQCWDAEPSRRPDAFDLVTRIGTIRRTLPADEVAKRLVRKGRTSRVDEIDDGCKSSWVDVSTLRGTITLRASNSLTNIYALNGGSFARHSESSASLRSQYRRATRAPNGNKSVTSDINSQKSDSVTIETLVASHEKSESEDTTAMTSTAATTPTRQQMVTFLEDSKTDIRKDETRIKRKEARTNVSVLRLMRRYKNKLLKGLRTIFICGNKDRL</sequence>
<dbReference type="GO" id="GO:0007165">
    <property type="term" value="P:signal transduction"/>
    <property type="evidence" value="ECO:0007669"/>
    <property type="project" value="TreeGrafter"/>
</dbReference>
<dbReference type="SUPFAM" id="SSF56112">
    <property type="entry name" value="Protein kinase-like (PK-like)"/>
    <property type="match status" value="1"/>
</dbReference>
<dbReference type="GO" id="GO:0005737">
    <property type="term" value="C:cytoplasm"/>
    <property type="evidence" value="ECO:0007669"/>
    <property type="project" value="TreeGrafter"/>
</dbReference>
<organism evidence="3 4">
    <name type="scientific">Paraglomus brasilianum</name>
    <dbReference type="NCBI Taxonomy" id="144538"/>
    <lineage>
        <taxon>Eukaryota</taxon>
        <taxon>Fungi</taxon>
        <taxon>Fungi incertae sedis</taxon>
        <taxon>Mucoromycota</taxon>
        <taxon>Glomeromycotina</taxon>
        <taxon>Glomeromycetes</taxon>
        <taxon>Paraglomerales</taxon>
        <taxon>Paraglomeraceae</taxon>
        <taxon>Paraglomus</taxon>
    </lineage>
</organism>
<dbReference type="EMBL" id="CAJVPI010001090">
    <property type="protein sequence ID" value="CAG8593876.1"/>
    <property type="molecule type" value="Genomic_DNA"/>
</dbReference>
<dbReference type="PRINTS" id="PR00109">
    <property type="entry name" value="TYRKINASE"/>
</dbReference>
<dbReference type="AlphaFoldDB" id="A0A9N9C7D6"/>
<dbReference type="Proteomes" id="UP000789739">
    <property type="component" value="Unassembled WGS sequence"/>
</dbReference>
<feature type="region of interest" description="Disordered" evidence="1">
    <location>
        <begin position="1"/>
        <end position="67"/>
    </location>
</feature>
<evidence type="ECO:0000313" key="3">
    <source>
        <dbReference type="EMBL" id="CAG8593876.1"/>
    </source>
</evidence>
<accession>A0A9N9C7D6</accession>
<dbReference type="OrthoDB" id="6718656at2759"/>
<dbReference type="InterPro" id="IPR011009">
    <property type="entry name" value="Kinase-like_dom_sf"/>
</dbReference>
<feature type="compositionally biased region" description="Low complexity" evidence="1">
    <location>
        <begin position="562"/>
        <end position="574"/>
    </location>
</feature>
<keyword evidence="4" id="KW-1185">Reference proteome</keyword>
<dbReference type="InterPro" id="IPR000719">
    <property type="entry name" value="Prot_kinase_dom"/>
</dbReference>
<dbReference type="GO" id="GO:0005524">
    <property type="term" value="F:ATP binding"/>
    <property type="evidence" value="ECO:0007669"/>
    <property type="project" value="InterPro"/>
</dbReference>
<dbReference type="PANTHER" id="PTHR23257">
    <property type="entry name" value="SERINE-THREONINE PROTEIN KINASE"/>
    <property type="match status" value="1"/>
</dbReference>
<gene>
    <name evidence="3" type="ORF">PBRASI_LOCUS7271</name>
</gene>
<feature type="domain" description="Protein kinase" evidence="2">
    <location>
        <begin position="163"/>
        <end position="448"/>
    </location>
</feature>
<proteinExistence type="predicted"/>
<dbReference type="InterPro" id="IPR001245">
    <property type="entry name" value="Ser-Thr/Tyr_kinase_cat_dom"/>
</dbReference>